<sequence length="996" mass="109492">SGGLPLCVAAGDLDNAFYRLRPMSGLEEYFTLPPLSSTLAGITELEGVNIPAGTSLAPCLTILPMGWSWAMHFCQAVTMRAISLAGFADSQIVEDGRSSVALPARSDTAAAGYVDNFYVFGHDASLVTQRRDDVSAVLRGWGLTVHEEADASPDAVLVGLELRQGRWLSIKRRNLRRLRAALDTVLRRGCCSSKMLEVLVGHIAWACLIRRELLCVLCSVYPYIAAGLPTTSRLWPSVRQELWLVRSLFPLLQKDLSSPWHDVVGVSDASEFGVGVAARPARPDAAAQHGRQCERWRYRVHGAEKARERALRPQPLPSSAYDTASLPAGLQGLDVLGLESFIRVHPREFMEVPKEFFDGARWAPVIASRVVVPDNILALEGDACVLGIKRIMRLTGRHLQELTSMAGASASRRQADRHRRAAAARQVASERGPSGGLSLLERTAVRPGTERLCQVYLRAFLQFCLVMAIDWTTEVEMDVALVTYLNSMYFEGRAPNEGSVLLASLAHYTPALYKRAAQALPRATRCLAGWRRRVPTRMRLPLPRRAAFAIAGTLAPWGQPRMGLFVMLSFAAYLRPQEAFRLAGRHLVPPVAHLGQAPTPWGLLLHDSDLQLPGKTNLWDESVLLDQAPWLEPALEALRTVAGDGPLWDFPPTSIARLFEDACHALGLMHLQPHLYSLRHGGASEDLLSGARTPEQVTRRGRWATVASLRRYGKETRLLMEAAKVDRDVLLFGEIVERNFLDGLRGGPLLPLVWAELPASVGRAGASKWRSCLFLELFAGQGRIAKRIRDLGYGCLDLDLVHGACEDHLRTTFESVVRGWLLSKAIVGLWLGTPCTSWSQALRDPLRSSRFPMGKPGLSGPRLDRLRVGNRSFYFSCRLIRLCIQIGCPVFLENPRGSLLWHAPEMVKLLSDSSCTIHKMDMCRFGTPFKKPTTVAGWNAGVFPSLCKSCSGKGGICSSTGLPHLILQGRDKGAPARRTELAAAYSPQFARAAALA</sequence>
<evidence type="ECO:0008006" key="5">
    <source>
        <dbReference type="Google" id="ProtNLM"/>
    </source>
</evidence>
<dbReference type="Gene3D" id="1.10.443.10">
    <property type="entry name" value="Intergrase catalytic core"/>
    <property type="match status" value="1"/>
</dbReference>
<dbReference type="InterPro" id="IPR011010">
    <property type="entry name" value="DNA_brk_join_enz"/>
</dbReference>
<organism evidence="3 4">
    <name type="scientific">Prorocentrum cordatum</name>
    <dbReference type="NCBI Taxonomy" id="2364126"/>
    <lineage>
        <taxon>Eukaryota</taxon>
        <taxon>Sar</taxon>
        <taxon>Alveolata</taxon>
        <taxon>Dinophyceae</taxon>
        <taxon>Prorocentrales</taxon>
        <taxon>Prorocentraceae</taxon>
        <taxon>Prorocentrum</taxon>
    </lineage>
</organism>
<evidence type="ECO:0000256" key="1">
    <source>
        <dbReference type="ARBA" id="ARBA00023172"/>
    </source>
</evidence>
<evidence type="ECO:0000313" key="4">
    <source>
        <dbReference type="Proteomes" id="UP001189429"/>
    </source>
</evidence>
<reference evidence="3" key="1">
    <citation type="submission" date="2023-10" db="EMBL/GenBank/DDBJ databases">
        <authorList>
            <person name="Chen Y."/>
            <person name="Shah S."/>
            <person name="Dougan E. K."/>
            <person name="Thang M."/>
            <person name="Chan C."/>
        </authorList>
    </citation>
    <scope>NUCLEOTIDE SEQUENCE [LARGE SCALE GENOMIC DNA]</scope>
</reference>
<keyword evidence="1" id="KW-0233">DNA recombination</keyword>
<dbReference type="Proteomes" id="UP001189429">
    <property type="component" value="Unassembled WGS sequence"/>
</dbReference>
<keyword evidence="4" id="KW-1185">Reference proteome</keyword>
<dbReference type="EMBL" id="CAUYUJ010015320">
    <property type="protein sequence ID" value="CAK0852526.1"/>
    <property type="molecule type" value="Genomic_DNA"/>
</dbReference>
<name>A0ABN9U2E2_9DINO</name>
<gene>
    <name evidence="3" type="ORF">PCOR1329_LOCUS44278</name>
</gene>
<evidence type="ECO:0000313" key="3">
    <source>
        <dbReference type="EMBL" id="CAK0852526.1"/>
    </source>
</evidence>
<feature type="non-terminal residue" evidence="3">
    <location>
        <position position="1"/>
    </location>
</feature>
<accession>A0ABN9U2E2</accession>
<protein>
    <recommendedName>
        <fullName evidence="5">RNA-directed RNA polymerase</fullName>
    </recommendedName>
</protein>
<feature type="region of interest" description="Disordered" evidence="2">
    <location>
        <begin position="405"/>
        <end position="434"/>
    </location>
</feature>
<evidence type="ECO:0000256" key="2">
    <source>
        <dbReference type="SAM" id="MobiDB-lite"/>
    </source>
</evidence>
<dbReference type="InterPro" id="IPR013762">
    <property type="entry name" value="Integrase-like_cat_sf"/>
</dbReference>
<dbReference type="SUPFAM" id="SSF56349">
    <property type="entry name" value="DNA breaking-rejoining enzymes"/>
    <property type="match status" value="1"/>
</dbReference>
<proteinExistence type="predicted"/>
<comment type="caution">
    <text evidence="3">The sequence shown here is derived from an EMBL/GenBank/DDBJ whole genome shotgun (WGS) entry which is preliminary data.</text>
</comment>
<feature type="non-terminal residue" evidence="3">
    <location>
        <position position="996"/>
    </location>
</feature>